<reference evidence="1" key="1">
    <citation type="submission" date="2014-11" db="EMBL/GenBank/DDBJ databases">
        <authorList>
            <person name="Amaro Gonzalez C."/>
        </authorList>
    </citation>
    <scope>NUCLEOTIDE SEQUENCE</scope>
</reference>
<accession>A0A0E9U005</accession>
<evidence type="ECO:0000313" key="1">
    <source>
        <dbReference type="EMBL" id="JAH59072.1"/>
    </source>
</evidence>
<sequence length="17" mass="2043">MHVFTYQLHLAKASKRI</sequence>
<organism evidence="1">
    <name type="scientific">Anguilla anguilla</name>
    <name type="common">European freshwater eel</name>
    <name type="synonym">Muraena anguilla</name>
    <dbReference type="NCBI Taxonomy" id="7936"/>
    <lineage>
        <taxon>Eukaryota</taxon>
        <taxon>Metazoa</taxon>
        <taxon>Chordata</taxon>
        <taxon>Craniata</taxon>
        <taxon>Vertebrata</taxon>
        <taxon>Euteleostomi</taxon>
        <taxon>Actinopterygii</taxon>
        <taxon>Neopterygii</taxon>
        <taxon>Teleostei</taxon>
        <taxon>Anguilliformes</taxon>
        <taxon>Anguillidae</taxon>
        <taxon>Anguilla</taxon>
    </lineage>
</organism>
<name>A0A0E9U005_ANGAN</name>
<dbReference type="AlphaFoldDB" id="A0A0E9U005"/>
<reference evidence="1" key="2">
    <citation type="journal article" date="2015" name="Fish Shellfish Immunol.">
        <title>Early steps in the European eel (Anguilla anguilla)-Vibrio vulnificus interaction in the gills: Role of the RtxA13 toxin.</title>
        <authorList>
            <person name="Callol A."/>
            <person name="Pajuelo D."/>
            <person name="Ebbesson L."/>
            <person name="Teles M."/>
            <person name="MacKenzie S."/>
            <person name="Amaro C."/>
        </authorList>
    </citation>
    <scope>NUCLEOTIDE SEQUENCE</scope>
</reference>
<proteinExistence type="predicted"/>
<dbReference type="EMBL" id="GBXM01049505">
    <property type="protein sequence ID" value="JAH59072.1"/>
    <property type="molecule type" value="Transcribed_RNA"/>
</dbReference>
<protein>
    <submittedName>
        <fullName evidence="1">Uncharacterized protein</fullName>
    </submittedName>
</protein>